<organism evidence="1 2">
    <name type="scientific">Eumeta variegata</name>
    <name type="common">Bagworm moth</name>
    <name type="synonym">Eumeta japonica</name>
    <dbReference type="NCBI Taxonomy" id="151549"/>
    <lineage>
        <taxon>Eukaryota</taxon>
        <taxon>Metazoa</taxon>
        <taxon>Ecdysozoa</taxon>
        <taxon>Arthropoda</taxon>
        <taxon>Hexapoda</taxon>
        <taxon>Insecta</taxon>
        <taxon>Pterygota</taxon>
        <taxon>Neoptera</taxon>
        <taxon>Endopterygota</taxon>
        <taxon>Lepidoptera</taxon>
        <taxon>Glossata</taxon>
        <taxon>Ditrysia</taxon>
        <taxon>Tineoidea</taxon>
        <taxon>Psychidae</taxon>
        <taxon>Oiketicinae</taxon>
        <taxon>Eumeta</taxon>
    </lineage>
</organism>
<dbReference type="Proteomes" id="UP000299102">
    <property type="component" value="Unassembled WGS sequence"/>
</dbReference>
<gene>
    <name evidence="1" type="ORF">EVAR_32460_1</name>
</gene>
<proteinExistence type="predicted"/>
<dbReference type="AlphaFoldDB" id="A0A4C1VKL6"/>
<comment type="caution">
    <text evidence="1">The sequence shown here is derived from an EMBL/GenBank/DDBJ whole genome shotgun (WGS) entry which is preliminary data.</text>
</comment>
<protein>
    <submittedName>
        <fullName evidence="1">Uncharacterized protein</fullName>
    </submittedName>
</protein>
<evidence type="ECO:0000313" key="1">
    <source>
        <dbReference type="EMBL" id="GBP39526.1"/>
    </source>
</evidence>
<evidence type="ECO:0000313" key="2">
    <source>
        <dbReference type="Proteomes" id="UP000299102"/>
    </source>
</evidence>
<reference evidence="1 2" key="1">
    <citation type="journal article" date="2019" name="Commun. Biol.">
        <title>The bagworm genome reveals a unique fibroin gene that provides high tensile strength.</title>
        <authorList>
            <person name="Kono N."/>
            <person name="Nakamura H."/>
            <person name="Ohtoshi R."/>
            <person name="Tomita M."/>
            <person name="Numata K."/>
            <person name="Arakawa K."/>
        </authorList>
    </citation>
    <scope>NUCLEOTIDE SEQUENCE [LARGE SCALE GENOMIC DNA]</scope>
</reference>
<dbReference type="EMBL" id="BGZK01000367">
    <property type="protein sequence ID" value="GBP39526.1"/>
    <property type="molecule type" value="Genomic_DNA"/>
</dbReference>
<keyword evidence="2" id="KW-1185">Reference proteome</keyword>
<accession>A0A4C1VKL6</accession>
<name>A0A4C1VKL6_EUMVA</name>
<sequence>MEKGGTDGESLWDDREAVGHRNSQALGEMQQRKLLFHTCILSSYTIIKTQHRKIYKYTRKAGEALPRSCGQRTPWHGGKAVESGRHPLCAADALPARAQQAASEVRRFVHGARQPFYVTPKAGRNRSVLPETFADACQSETYSRTLDSRSVARDADSRPAVIIDFTSGIRHIRRDVPARRSTFH</sequence>